<keyword evidence="3" id="KW-1185">Reference proteome</keyword>
<sequence length="138" mass="15145">MSLIKRRMTSQVQKAGREKVCGSKVASDGPTDNLCVDTRLKASSVRQEKDICQLSLIPGDAIVTRGSKLLKPGDIFISGKGRNYPAEEKSKSRESSLPCNPSLQVTRTGLAESEQEQWTGASAKMMEETVKGEEIEWE</sequence>
<dbReference type="AlphaFoldDB" id="A0AAE1CSX9"/>
<name>A0AAE1CSX9_9GAST</name>
<reference evidence="2" key="1">
    <citation type="journal article" date="2023" name="G3 (Bethesda)">
        <title>A reference genome for the long-term kleptoplast-retaining sea slug Elysia crispata morphotype clarki.</title>
        <authorList>
            <person name="Eastman K.E."/>
            <person name="Pendleton A.L."/>
            <person name="Shaikh M.A."/>
            <person name="Suttiyut T."/>
            <person name="Ogas R."/>
            <person name="Tomko P."/>
            <person name="Gavelis G."/>
            <person name="Widhalm J.R."/>
            <person name="Wisecaver J.H."/>
        </authorList>
    </citation>
    <scope>NUCLEOTIDE SEQUENCE</scope>
    <source>
        <strain evidence="2">ECLA1</strain>
    </source>
</reference>
<dbReference type="EMBL" id="JAWDGP010006875">
    <property type="protein sequence ID" value="KAK3733873.1"/>
    <property type="molecule type" value="Genomic_DNA"/>
</dbReference>
<organism evidence="2 3">
    <name type="scientific">Elysia crispata</name>
    <name type="common">lettuce slug</name>
    <dbReference type="NCBI Taxonomy" id="231223"/>
    <lineage>
        <taxon>Eukaryota</taxon>
        <taxon>Metazoa</taxon>
        <taxon>Spiralia</taxon>
        <taxon>Lophotrochozoa</taxon>
        <taxon>Mollusca</taxon>
        <taxon>Gastropoda</taxon>
        <taxon>Heterobranchia</taxon>
        <taxon>Euthyneura</taxon>
        <taxon>Panpulmonata</taxon>
        <taxon>Sacoglossa</taxon>
        <taxon>Placobranchoidea</taxon>
        <taxon>Plakobranchidae</taxon>
        <taxon>Elysia</taxon>
    </lineage>
</organism>
<dbReference type="Proteomes" id="UP001283361">
    <property type="component" value="Unassembled WGS sequence"/>
</dbReference>
<evidence type="ECO:0000256" key="1">
    <source>
        <dbReference type="SAM" id="MobiDB-lite"/>
    </source>
</evidence>
<feature type="compositionally biased region" description="Basic and acidic residues" evidence="1">
    <location>
        <begin position="125"/>
        <end position="138"/>
    </location>
</feature>
<evidence type="ECO:0000313" key="2">
    <source>
        <dbReference type="EMBL" id="KAK3733873.1"/>
    </source>
</evidence>
<gene>
    <name evidence="2" type="ORF">RRG08_031813</name>
</gene>
<feature type="compositionally biased region" description="Basic and acidic residues" evidence="1">
    <location>
        <begin position="85"/>
        <end position="94"/>
    </location>
</feature>
<proteinExistence type="predicted"/>
<comment type="caution">
    <text evidence="2">The sequence shown here is derived from an EMBL/GenBank/DDBJ whole genome shotgun (WGS) entry which is preliminary data.</text>
</comment>
<feature type="region of interest" description="Disordered" evidence="1">
    <location>
        <begin position="78"/>
        <end position="138"/>
    </location>
</feature>
<protein>
    <submittedName>
        <fullName evidence="2">Uncharacterized protein</fullName>
    </submittedName>
</protein>
<accession>A0AAE1CSX9</accession>
<evidence type="ECO:0000313" key="3">
    <source>
        <dbReference type="Proteomes" id="UP001283361"/>
    </source>
</evidence>
<feature type="compositionally biased region" description="Polar residues" evidence="1">
    <location>
        <begin position="95"/>
        <end position="107"/>
    </location>
</feature>